<proteinExistence type="predicted"/>
<dbReference type="PANTHER" id="PTHR40396:SF1">
    <property type="entry name" value="ATPASE AAA-TYPE CORE DOMAIN-CONTAINING PROTEIN"/>
    <property type="match status" value="1"/>
</dbReference>
<dbReference type="EMBL" id="JABZQH010000207">
    <property type="protein sequence ID" value="MBF1352599.1"/>
    <property type="molecule type" value="Genomic_DNA"/>
</dbReference>
<evidence type="ECO:0000313" key="3">
    <source>
        <dbReference type="Proteomes" id="UP000722050"/>
    </source>
</evidence>
<sequence length="433" mass="49575">MIASFTVQNYLSFRQPVTYSFEPTSDSFMSDEYLVEVKEGVRLLKIGIIYGANASGKTNLIYALDTLRTIMCLPTEDKTKAVDVVPFLLDAHSKEEKSSFELTFYIGTEKYSLSLLVDSQRIYQERLVYYPSSRAAVLYDRTYNAEQDLVEIAWGTYLKLSKKSTAAIEGNTIPNMSVMAAWSKSNVEVSRLNDVYRFFSEQLFLPISSPSSLASYVRETLRNDQDGAVKDFAKKFLQASDFNISDIEIEDEEVQINETIRGILSSLPLLESAKLDWIRDGVLHKEQFVFTHRTAEGTFQLPESVESSGTFQMLMLSVLLYKVLHEERIMVIDEIESSLHYELLSYFVRTFIASSETSSQILFTTHDLNLLNEDFIRRDTIWFTEKDEYGASRLTRLPQYGLHKNVSPYNAYRQNKLARLPFVGSQYIDINGG</sequence>
<evidence type="ECO:0000313" key="2">
    <source>
        <dbReference type="EMBL" id="MBF1352599.1"/>
    </source>
</evidence>
<dbReference type="AlphaFoldDB" id="A0A930HBZ0"/>
<dbReference type="Pfam" id="PF13304">
    <property type="entry name" value="AAA_21"/>
    <property type="match status" value="1"/>
</dbReference>
<gene>
    <name evidence="2" type="ORF">HXM71_05730</name>
</gene>
<accession>A0A930HBZ0</accession>
<dbReference type="SUPFAM" id="SSF52540">
    <property type="entry name" value="P-loop containing nucleoside triphosphate hydrolases"/>
    <property type="match status" value="1"/>
</dbReference>
<dbReference type="InterPro" id="IPR003959">
    <property type="entry name" value="ATPase_AAA_core"/>
</dbReference>
<protein>
    <submittedName>
        <fullName evidence="2">ATP-binding protein</fullName>
    </submittedName>
</protein>
<name>A0A930HBZ0_9FIRM</name>
<feature type="domain" description="ATPase AAA-type core" evidence="1">
    <location>
        <begin position="48"/>
        <end position="372"/>
    </location>
</feature>
<dbReference type="GO" id="GO:0016887">
    <property type="term" value="F:ATP hydrolysis activity"/>
    <property type="evidence" value="ECO:0007669"/>
    <property type="project" value="InterPro"/>
</dbReference>
<dbReference type="GO" id="GO:0005524">
    <property type="term" value="F:ATP binding"/>
    <property type="evidence" value="ECO:0007669"/>
    <property type="project" value="UniProtKB-KW"/>
</dbReference>
<dbReference type="Proteomes" id="UP000722050">
    <property type="component" value="Unassembled WGS sequence"/>
</dbReference>
<reference evidence="2" key="1">
    <citation type="submission" date="2020-04" db="EMBL/GenBank/DDBJ databases">
        <title>Deep metagenomics examines the oral microbiome during advanced dental caries in children, revealing novel taxa and co-occurrences with host molecules.</title>
        <authorList>
            <person name="Baker J.L."/>
            <person name="Morton J.T."/>
            <person name="Dinis M."/>
            <person name="Alvarez R."/>
            <person name="Tran N.C."/>
            <person name="Knight R."/>
            <person name="Edlund A."/>
        </authorList>
    </citation>
    <scope>NUCLEOTIDE SEQUENCE</scope>
    <source>
        <strain evidence="2">JCVI_24_bin.8</strain>
    </source>
</reference>
<dbReference type="PANTHER" id="PTHR40396">
    <property type="entry name" value="ATPASE-LIKE PROTEIN"/>
    <property type="match status" value="1"/>
</dbReference>
<evidence type="ECO:0000259" key="1">
    <source>
        <dbReference type="Pfam" id="PF13304"/>
    </source>
</evidence>
<keyword evidence="2" id="KW-0067">ATP-binding</keyword>
<keyword evidence="2" id="KW-0547">Nucleotide-binding</keyword>
<organism evidence="2 3">
    <name type="scientific">Mogibacterium diversum</name>
    <dbReference type="NCBI Taxonomy" id="114527"/>
    <lineage>
        <taxon>Bacteria</taxon>
        <taxon>Bacillati</taxon>
        <taxon>Bacillota</taxon>
        <taxon>Clostridia</taxon>
        <taxon>Peptostreptococcales</taxon>
        <taxon>Anaerovoracaceae</taxon>
        <taxon>Mogibacterium</taxon>
    </lineage>
</organism>
<dbReference type="InterPro" id="IPR027417">
    <property type="entry name" value="P-loop_NTPase"/>
</dbReference>
<dbReference type="Gene3D" id="3.40.50.300">
    <property type="entry name" value="P-loop containing nucleotide triphosphate hydrolases"/>
    <property type="match status" value="1"/>
</dbReference>
<comment type="caution">
    <text evidence="2">The sequence shown here is derived from an EMBL/GenBank/DDBJ whole genome shotgun (WGS) entry which is preliminary data.</text>
</comment>